<dbReference type="PANTHER" id="PTHR43194:SF2">
    <property type="entry name" value="PEROXISOMAL MEMBRANE PROTEIN LPX1"/>
    <property type="match status" value="1"/>
</dbReference>
<proteinExistence type="predicted"/>
<keyword evidence="2" id="KW-0378">Hydrolase</keyword>
<evidence type="ECO:0000313" key="3">
    <source>
        <dbReference type="Proteomes" id="UP000633219"/>
    </source>
</evidence>
<sequence length="288" mass="31923">MTDQDERPHLKSLSVGQQRFDYFDVGSGMPVVFLHGALGDVRTFEPHCRMLAAQCRAITYTQRYFGTADWPEDGPPFGIEAHARDLIAFIEAIDPGPVLLVAWSYAGHAALRAGQLRPELFRAMLIYETGFQTFMTDEREIAAFKADLEPMFGPIFGAVKEGRLEDAARLLIDGSAGEDGYFDRQSEASRRIELENAPMMPRLLAQTPPPKISAEDLRALQVGITIACGERSRPAYKLVSEAAMRILPGPHHMIPGANHFWPDENPEAFCVLVRDWLEAVAPSDNPAA</sequence>
<evidence type="ECO:0000259" key="1">
    <source>
        <dbReference type="Pfam" id="PF12697"/>
    </source>
</evidence>
<evidence type="ECO:0000313" key="2">
    <source>
        <dbReference type="EMBL" id="MBL0374960.1"/>
    </source>
</evidence>
<dbReference type="InterPro" id="IPR029058">
    <property type="entry name" value="AB_hydrolase_fold"/>
</dbReference>
<protein>
    <submittedName>
        <fullName evidence="2">Alpha/beta hydrolase</fullName>
    </submittedName>
</protein>
<dbReference type="PANTHER" id="PTHR43194">
    <property type="entry name" value="HYDROLASE ALPHA/BETA FOLD FAMILY"/>
    <property type="match status" value="1"/>
</dbReference>
<dbReference type="RefSeq" id="WP_201663511.1">
    <property type="nucleotide sequence ID" value="NZ_JAEQNC010000017.1"/>
</dbReference>
<feature type="domain" description="AB hydrolase-1" evidence="1">
    <location>
        <begin position="31"/>
        <end position="269"/>
    </location>
</feature>
<reference evidence="2" key="1">
    <citation type="submission" date="2021-01" db="EMBL/GenBank/DDBJ databases">
        <title>Rhizobium sp. strain KVB221 16S ribosomal RNA gene Genome sequencing and assembly.</title>
        <authorList>
            <person name="Kang M."/>
        </authorList>
    </citation>
    <scope>NUCLEOTIDE SEQUENCE</scope>
    <source>
        <strain evidence="2">KVB221</strain>
    </source>
</reference>
<dbReference type="EMBL" id="JAEQNC010000017">
    <property type="protein sequence ID" value="MBL0374960.1"/>
    <property type="molecule type" value="Genomic_DNA"/>
</dbReference>
<dbReference type="SUPFAM" id="SSF53474">
    <property type="entry name" value="alpha/beta-Hydrolases"/>
    <property type="match status" value="1"/>
</dbReference>
<dbReference type="Pfam" id="PF12697">
    <property type="entry name" value="Abhydrolase_6"/>
    <property type="match status" value="1"/>
</dbReference>
<dbReference type="Gene3D" id="3.40.50.1820">
    <property type="entry name" value="alpha/beta hydrolase"/>
    <property type="match status" value="1"/>
</dbReference>
<dbReference type="GO" id="GO:0016787">
    <property type="term" value="F:hydrolase activity"/>
    <property type="evidence" value="ECO:0007669"/>
    <property type="project" value="UniProtKB-KW"/>
</dbReference>
<dbReference type="InterPro" id="IPR000073">
    <property type="entry name" value="AB_hydrolase_1"/>
</dbReference>
<dbReference type="InterPro" id="IPR050228">
    <property type="entry name" value="Carboxylesterase_BioH"/>
</dbReference>
<accession>A0A937CN14</accession>
<dbReference type="AlphaFoldDB" id="A0A937CN14"/>
<organism evidence="2 3">
    <name type="scientific">Rhizobium setariae</name>
    <dbReference type="NCBI Taxonomy" id="2801340"/>
    <lineage>
        <taxon>Bacteria</taxon>
        <taxon>Pseudomonadati</taxon>
        <taxon>Pseudomonadota</taxon>
        <taxon>Alphaproteobacteria</taxon>
        <taxon>Hyphomicrobiales</taxon>
        <taxon>Rhizobiaceae</taxon>
        <taxon>Rhizobium/Agrobacterium group</taxon>
        <taxon>Rhizobium</taxon>
    </lineage>
</organism>
<comment type="caution">
    <text evidence="2">The sequence shown here is derived from an EMBL/GenBank/DDBJ whole genome shotgun (WGS) entry which is preliminary data.</text>
</comment>
<dbReference type="Proteomes" id="UP000633219">
    <property type="component" value="Unassembled WGS sequence"/>
</dbReference>
<name>A0A937CN14_9HYPH</name>
<gene>
    <name evidence="2" type="ORF">JJB09_23380</name>
</gene>
<keyword evidence="3" id="KW-1185">Reference proteome</keyword>